<proteinExistence type="predicted"/>
<comment type="caution">
    <text evidence="2">The sequence shown here is derived from an EMBL/GenBank/DDBJ whole genome shotgun (WGS) entry which is preliminary data.</text>
</comment>
<evidence type="ECO:0000256" key="1">
    <source>
        <dbReference type="SAM" id="MobiDB-lite"/>
    </source>
</evidence>
<feature type="region of interest" description="Disordered" evidence="1">
    <location>
        <begin position="97"/>
        <end position="286"/>
    </location>
</feature>
<feature type="compositionally biased region" description="Basic and acidic residues" evidence="1">
    <location>
        <begin position="139"/>
        <end position="152"/>
    </location>
</feature>
<protein>
    <submittedName>
        <fullName evidence="2">Uncharacterized protein</fullName>
    </submittedName>
</protein>
<evidence type="ECO:0000313" key="3">
    <source>
        <dbReference type="Proteomes" id="UP001140453"/>
    </source>
</evidence>
<keyword evidence="3" id="KW-1185">Reference proteome</keyword>
<organism evidence="2 3">
    <name type="scientific">Gnomoniopsis smithogilvyi</name>
    <dbReference type="NCBI Taxonomy" id="1191159"/>
    <lineage>
        <taxon>Eukaryota</taxon>
        <taxon>Fungi</taxon>
        <taxon>Dikarya</taxon>
        <taxon>Ascomycota</taxon>
        <taxon>Pezizomycotina</taxon>
        <taxon>Sordariomycetes</taxon>
        <taxon>Sordariomycetidae</taxon>
        <taxon>Diaporthales</taxon>
        <taxon>Gnomoniaceae</taxon>
        <taxon>Gnomoniopsis</taxon>
    </lineage>
</organism>
<dbReference type="OrthoDB" id="5241156at2759"/>
<reference evidence="2" key="1">
    <citation type="submission" date="2022-10" db="EMBL/GenBank/DDBJ databases">
        <title>Tapping the CABI collections for fungal endophytes: first genome assemblies for Collariella, Neodidymelliopsis, Ascochyta clinopodiicola, Didymella pomorum, Didymosphaeria variabile, Neocosmospora piperis and Neocucurbitaria cava.</title>
        <authorList>
            <person name="Hill R."/>
        </authorList>
    </citation>
    <scope>NUCLEOTIDE SEQUENCE</scope>
    <source>
        <strain evidence="2">IMI 355082</strain>
    </source>
</reference>
<dbReference type="Proteomes" id="UP001140453">
    <property type="component" value="Unassembled WGS sequence"/>
</dbReference>
<feature type="compositionally biased region" description="Low complexity" evidence="1">
    <location>
        <begin position="128"/>
        <end position="138"/>
    </location>
</feature>
<accession>A0A9W8YM44</accession>
<evidence type="ECO:0000313" key="2">
    <source>
        <dbReference type="EMBL" id="KAJ4387551.1"/>
    </source>
</evidence>
<gene>
    <name evidence="2" type="ORF">N0V93_008146</name>
</gene>
<name>A0A9W8YM44_9PEZI</name>
<feature type="compositionally biased region" description="Basic and acidic residues" evidence="1">
    <location>
        <begin position="163"/>
        <end position="175"/>
    </location>
</feature>
<sequence>MSNINVPAVATGAFLGVLALVAAISCVPPITRFLGDLFCCPWRIPFTKKKRRNADEEVGKDELPYVVEPRPDTPVDDRGYQSMSEAYMSAVDVVDPELAKEERRRSAERRSVEYRRTHGLPTHPYQHSNNSSYYNREYSPPRDYHHEHHYGTHLDVSPPRVPPHGDDRSRGTSRERLHHHQQPHHYSPEQGHDFPPAAQYGYDNNMNNNPNVFADPYVSEGYSPDHYPSQGYATPQRPQPSHAYSPSEGGHAAGYFPNNAYDRRDYEGHYPSTERLVGPRQPSPRI</sequence>
<feature type="compositionally biased region" description="Basic and acidic residues" evidence="1">
    <location>
        <begin position="97"/>
        <end position="116"/>
    </location>
</feature>
<dbReference type="AlphaFoldDB" id="A0A9W8YM44"/>
<dbReference type="EMBL" id="JAPEVB010000005">
    <property type="protein sequence ID" value="KAJ4387551.1"/>
    <property type="molecule type" value="Genomic_DNA"/>
</dbReference>